<accession>A0A0B7AVH6</accession>
<dbReference type="EMBL" id="HACG01038169">
    <property type="protein sequence ID" value="CEK85034.1"/>
    <property type="molecule type" value="Transcribed_RNA"/>
</dbReference>
<organism evidence="1">
    <name type="scientific">Arion vulgaris</name>
    <dbReference type="NCBI Taxonomy" id="1028688"/>
    <lineage>
        <taxon>Eukaryota</taxon>
        <taxon>Metazoa</taxon>
        <taxon>Spiralia</taxon>
        <taxon>Lophotrochozoa</taxon>
        <taxon>Mollusca</taxon>
        <taxon>Gastropoda</taxon>
        <taxon>Heterobranchia</taxon>
        <taxon>Euthyneura</taxon>
        <taxon>Panpulmonata</taxon>
        <taxon>Eupulmonata</taxon>
        <taxon>Stylommatophora</taxon>
        <taxon>Helicina</taxon>
        <taxon>Arionoidea</taxon>
        <taxon>Arionidae</taxon>
        <taxon>Arion</taxon>
    </lineage>
</organism>
<protein>
    <submittedName>
        <fullName evidence="1">Uncharacterized protein</fullName>
    </submittedName>
</protein>
<sequence>MSWACIQDVNRKTHIVMNRSWAEEKGSHNDTWRQTFEEQTELKPCIKLGLKYK</sequence>
<proteinExistence type="predicted"/>
<evidence type="ECO:0000313" key="1">
    <source>
        <dbReference type="EMBL" id="CEK85034.1"/>
    </source>
</evidence>
<name>A0A0B7AVH6_9EUPU</name>
<gene>
    <name evidence="1" type="primary">ORF145881</name>
</gene>
<reference evidence="1" key="1">
    <citation type="submission" date="2014-12" db="EMBL/GenBank/DDBJ databases">
        <title>Insight into the proteome of Arion vulgaris.</title>
        <authorList>
            <person name="Aradska J."/>
            <person name="Bulat T."/>
            <person name="Smidak R."/>
            <person name="Sarate P."/>
            <person name="Gangsoo J."/>
            <person name="Sialana F."/>
            <person name="Bilban M."/>
            <person name="Lubec G."/>
        </authorList>
    </citation>
    <scope>NUCLEOTIDE SEQUENCE</scope>
    <source>
        <tissue evidence="1">Skin</tissue>
    </source>
</reference>
<dbReference type="AlphaFoldDB" id="A0A0B7AVH6"/>